<dbReference type="PRINTS" id="PR00081">
    <property type="entry name" value="GDHRDH"/>
</dbReference>
<dbReference type="SUPFAM" id="SSF51735">
    <property type="entry name" value="NAD(P)-binding Rossmann-fold domains"/>
    <property type="match status" value="1"/>
</dbReference>
<dbReference type="InterPro" id="IPR002347">
    <property type="entry name" value="SDR_fam"/>
</dbReference>
<dbReference type="RefSeq" id="WP_349497845.1">
    <property type="nucleotide sequence ID" value="NZ_BSTK01000006.1"/>
</dbReference>
<accession>A0A9W6S438</accession>
<evidence type="ECO:0000259" key="4">
    <source>
        <dbReference type="SMART" id="SM00822"/>
    </source>
</evidence>
<dbReference type="PANTHER" id="PTHR24321:SF8">
    <property type="entry name" value="ESTRADIOL 17-BETA-DEHYDROGENASE 8-RELATED"/>
    <property type="match status" value="1"/>
</dbReference>
<evidence type="ECO:0000313" key="6">
    <source>
        <dbReference type="Proteomes" id="UP001165074"/>
    </source>
</evidence>
<evidence type="ECO:0000313" key="5">
    <source>
        <dbReference type="EMBL" id="GLY86803.1"/>
    </source>
</evidence>
<gene>
    <name evidence="5" type="ORF">Airi02_047320</name>
</gene>
<dbReference type="PRINTS" id="PR00080">
    <property type="entry name" value="SDRFAMILY"/>
</dbReference>
<comment type="similarity">
    <text evidence="1">Belongs to the short-chain dehydrogenases/reductases (SDR) family.</text>
</comment>
<name>A0A9W6S438_9ACTN</name>
<dbReference type="EMBL" id="BSTK01000006">
    <property type="protein sequence ID" value="GLY86803.1"/>
    <property type="molecule type" value="Genomic_DNA"/>
</dbReference>
<dbReference type="Proteomes" id="UP001165074">
    <property type="component" value="Unassembled WGS sequence"/>
</dbReference>
<organism evidence="5 6">
    <name type="scientific">Actinoallomurus iriomotensis</name>
    <dbReference type="NCBI Taxonomy" id="478107"/>
    <lineage>
        <taxon>Bacteria</taxon>
        <taxon>Bacillati</taxon>
        <taxon>Actinomycetota</taxon>
        <taxon>Actinomycetes</taxon>
        <taxon>Streptosporangiales</taxon>
        <taxon>Thermomonosporaceae</taxon>
        <taxon>Actinoallomurus</taxon>
    </lineage>
</organism>
<reference evidence="5" key="1">
    <citation type="submission" date="2023-03" db="EMBL/GenBank/DDBJ databases">
        <title>Actinoallomurus iriomotensis NBRC 103684.</title>
        <authorList>
            <person name="Ichikawa N."/>
            <person name="Sato H."/>
            <person name="Tonouchi N."/>
        </authorList>
    </citation>
    <scope>NUCLEOTIDE SEQUENCE</scope>
    <source>
        <strain evidence="5">NBRC 103684</strain>
    </source>
</reference>
<dbReference type="CDD" id="cd05233">
    <property type="entry name" value="SDR_c"/>
    <property type="match status" value="1"/>
</dbReference>
<dbReference type="InterPro" id="IPR057326">
    <property type="entry name" value="KR_dom"/>
</dbReference>
<protein>
    <submittedName>
        <fullName evidence="5">Short-chain dehydrogenase</fullName>
    </submittedName>
</protein>
<keyword evidence="6" id="KW-1185">Reference proteome</keyword>
<evidence type="ECO:0000256" key="3">
    <source>
        <dbReference type="ARBA" id="ARBA00023027"/>
    </source>
</evidence>
<keyword evidence="3" id="KW-0520">NAD</keyword>
<dbReference type="GO" id="GO:0016491">
    <property type="term" value="F:oxidoreductase activity"/>
    <property type="evidence" value="ECO:0007669"/>
    <property type="project" value="UniProtKB-KW"/>
</dbReference>
<dbReference type="FunFam" id="3.40.50.720:FF:000084">
    <property type="entry name" value="Short-chain dehydrogenase reductase"/>
    <property type="match status" value="1"/>
</dbReference>
<dbReference type="PANTHER" id="PTHR24321">
    <property type="entry name" value="DEHYDROGENASES, SHORT CHAIN"/>
    <property type="match status" value="1"/>
</dbReference>
<dbReference type="Gene3D" id="3.40.50.720">
    <property type="entry name" value="NAD(P)-binding Rossmann-like Domain"/>
    <property type="match status" value="1"/>
</dbReference>
<feature type="domain" description="Ketoreductase" evidence="4">
    <location>
        <begin position="7"/>
        <end position="195"/>
    </location>
</feature>
<evidence type="ECO:0000256" key="1">
    <source>
        <dbReference type="ARBA" id="ARBA00006484"/>
    </source>
</evidence>
<comment type="caution">
    <text evidence="5">The sequence shown here is derived from an EMBL/GenBank/DDBJ whole genome shotgun (WGS) entry which is preliminary data.</text>
</comment>
<evidence type="ECO:0000256" key="2">
    <source>
        <dbReference type="ARBA" id="ARBA00023002"/>
    </source>
</evidence>
<proteinExistence type="inferred from homology"/>
<keyword evidence="2" id="KW-0560">Oxidoreductase</keyword>
<dbReference type="NCBIfam" id="NF005559">
    <property type="entry name" value="PRK07231.1"/>
    <property type="match status" value="1"/>
</dbReference>
<dbReference type="InterPro" id="IPR036291">
    <property type="entry name" value="NAD(P)-bd_dom_sf"/>
</dbReference>
<dbReference type="AlphaFoldDB" id="A0A9W6S438"/>
<dbReference type="SMART" id="SM00822">
    <property type="entry name" value="PKS_KR"/>
    <property type="match status" value="1"/>
</dbReference>
<dbReference type="Pfam" id="PF13561">
    <property type="entry name" value="adh_short_C2"/>
    <property type="match status" value="1"/>
</dbReference>
<sequence length="251" mass="25547">MSHFTGKTALITGGGSGIGRATALAFARKGASVVVAGRTESSLAETVKLIEEAGGRAAGVAADVTRSDDVAALVNATTTRFGALDIAVNNAGAAFTGMLADLDEDAWQRSLAVNLTGVWLSMKHEIAYMREHGGGVIVNMASTIGAHRSVPGMGAYATAKAGVSAMTRTAARECVRDGIRVNAISPGPIDTPASMRPGETTEQRDERIAATLPLGRVGTLEEVAAAITWLASPDSGFAVGHDLVLDGGSTA</sequence>